<gene>
    <name evidence="2" type="ORF">LPO_0159</name>
</gene>
<keyword evidence="1" id="KW-0812">Transmembrane</keyword>
<proteinExistence type="predicted"/>
<evidence type="ECO:0000313" key="2">
    <source>
        <dbReference type="EMBL" id="CCD04291.1"/>
    </source>
</evidence>
<evidence type="ECO:0000313" key="3">
    <source>
        <dbReference type="Proteomes" id="UP000010102"/>
    </source>
</evidence>
<dbReference type="EMBL" id="FQ958210">
    <property type="protein sequence ID" value="CCD04291.1"/>
    <property type="molecule type" value="Genomic_DNA"/>
</dbReference>
<keyword evidence="1" id="KW-1133">Transmembrane helix</keyword>
<dbReference type="AlphaFoldDB" id="A0AAV2USY2"/>
<reference evidence="2 3" key="1">
    <citation type="submission" date="2011-07" db="EMBL/GenBank/DDBJ databases">
        <authorList>
            <person name="Genoscope - CEA"/>
        </authorList>
    </citation>
    <scope>NUCLEOTIDE SEQUENCE [LARGE SCALE GENOMIC DNA]</scope>
    <source>
        <strain evidence="3">lorraine</strain>
    </source>
</reference>
<feature type="transmembrane region" description="Helical" evidence="1">
    <location>
        <begin position="17"/>
        <end position="38"/>
    </location>
</feature>
<dbReference type="KEGG" id="lpo:LPO_0159"/>
<sequence length="230" mass="27116">MYIQEQKLMDYKQLYEVLWNAGIFVLSGAVGATIVVIINHFKQKHDHRVQLENDIYALFCKFFFISSLQYSELINKKKEVEDKLSKLKKLTHSTPKQDLVYIVQDFDYDQTINISTDDLSNALFKLKSMKSYQSGDAQMLQPFYLLNDKYHEIINHFAMFNEMKRNVRQWAVTAKQEEHIKDYFREYMPVALEKIDRELAFINSTLNSCDELFKKLGRTRPLKFGGVVAL</sequence>
<keyword evidence="1" id="KW-0472">Membrane</keyword>
<accession>A0AAV2USY2</accession>
<protein>
    <submittedName>
        <fullName evidence="2">Uncharacterized protein</fullName>
    </submittedName>
</protein>
<evidence type="ECO:0000256" key="1">
    <source>
        <dbReference type="SAM" id="Phobius"/>
    </source>
</evidence>
<name>A0AAV2USY2_LEGPN</name>
<dbReference type="Proteomes" id="UP000010102">
    <property type="component" value="Chromosome"/>
</dbReference>
<organism evidence="2 3">
    <name type="scientific">Legionella pneumophila subsp. pneumophila</name>
    <dbReference type="NCBI Taxonomy" id="91891"/>
    <lineage>
        <taxon>Bacteria</taxon>
        <taxon>Pseudomonadati</taxon>
        <taxon>Pseudomonadota</taxon>
        <taxon>Gammaproteobacteria</taxon>
        <taxon>Legionellales</taxon>
        <taxon>Legionellaceae</taxon>
        <taxon>Legionella</taxon>
    </lineage>
</organism>